<keyword evidence="10 18" id="KW-1133">Transmembrane helix</keyword>
<dbReference type="SUPFAM" id="SSF49503">
    <property type="entry name" value="Cupredoxins"/>
    <property type="match status" value="1"/>
</dbReference>
<dbReference type="InterPro" id="IPR036909">
    <property type="entry name" value="Cyt_c-like_dom_sf"/>
</dbReference>
<dbReference type="AlphaFoldDB" id="A0A2H3NVV1"/>
<keyword evidence="6 16" id="KW-0812">Transmembrane</keyword>
<sequence length="315" mass="35429">MNDSGTFWLPEAASTVAAEVDGLFYFVYWASAIIFVGVVAAMIYLAYKYRRRDPNDRPEPVEESRLLEISWIVVPTILVLLVFTWGFQTFVTLQTAPPNAYEIQGQAYSYGWNFEYPEGAQTTDELYLPADRPVQIRLSSREGDVLHSFFLPQFRVKQDVLPNRYTSVWFEATEPGTYELFCTEYCGVGHSQMLGEVNVLPADEFDEWVAEAGINEDDLSLVELGELQYQRNGCQGCHSLDGSAMAGPTFQGLYESERAFADAGSVEADDNYLRESIIEPDAKVVEGYGSGIMPSFAHLSERDVTALVEFIKEQE</sequence>
<gene>
    <name evidence="22" type="primary">coxB</name>
    <name evidence="22" type="ORF">CRI93_11190</name>
</gene>
<evidence type="ECO:0000256" key="3">
    <source>
        <dbReference type="ARBA" id="ARBA00022448"/>
    </source>
</evidence>
<dbReference type="Gene3D" id="2.60.40.420">
    <property type="entry name" value="Cupredoxins - blue copper proteins"/>
    <property type="match status" value="1"/>
</dbReference>
<dbReference type="GO" id="GO:0020037">
    <property type="term" value="F:heme binding"/>
    <property type="evidence" value="ECO:0007669"/>
    <property type="project" value="InterPro"/>
</dbReference>
<name>A0A2H3NVV1_9BACT</name>
<evidence type="ECO:0000256" key="17">
    <source>
        <dbReference type="RuleBase" id="RU004024"/>
    </source>
</evidence>
<feature type="domain" description="Cytochrome oxidase subunit II copper A binding" evidence="19">
    <location>
        <begin position="98"/>
        <end position="211"/>
    </location>
</feature>
<evidence type="ECO:0000256" key="7">
    <source>
        <dbReference type="ARBA" id="ARBA00022723"/>
    </source>
</evidence>
<dbReference type="PROSITE" id="PS00078">
    <property type="entry name" value="COX2"/>
    <property type="match status" value="1"/>
</dbReference>
<feature type="domain" description="Cytochrome c" evidence="21">
    <location>
        <begin position="220"/>
        <end position="315"/>
    </location>
</feature>
<keyword evidence="4 15" id="KW-0349">Heme</keyword>
<evidence type="ECO:0000256" key="4">
    <source>
        <dbReference type="ARBA" id="ARBA00022617"/>
    </source>
</evidence>
<evidence type="ECO:0000256" key="5">
    <source>
        <dbReference type="ARBA" id="ARBA00022660"/>
    </source>
</evidence>
<dbReference type="EMBL" id="PDEP01000010">
    <property type="protein sequence ID" value="PEN06037.1"/>
    <property type="molecule type" value="Genomic_DNA"/>
</dbReference>
<comment type="similarity">
    <text evidence="2 16">Belongs to the cytochrome c oxidase subunit 2 family.</text>
</comment>
<keyword evidence="12 17" id="KW-0186">Copper</keyword>
<keyword evidence="11 15" id="KW-0408">Iron</keyword>
<evidence type="ECO:0000256" key="2">
    <source>
        <dbReference type="ARBA" id="ARBA00007866"/>
    </source>
</evidence>
<dbReference type="InterPro" id="IPR014222">
    <property type="entry name" value="Cyt_c_oxidase_su2"/>
</dbReference>
<dbReference type="Pfam" id="PF00116">
    <property type="entry name" value="COX2"/>
    <property type="match status" value="1"/>
</dbReference>
<evidence type="ECO:0000313" key="22">
    <source>
        <dbReference type="EMBL" id="PEN06037.1"/>
    </source>
</evidence>
<keyword evidence="3 16" id="KW-0813">Transport</keyword>
<evidence type="ECO:0000256" key="15">
    <source>
        <dbReference type="PROSITE-ProRule" id="PRU00433"/>
    </source>
</evidence>
<feature type="transmembrane region" description="Helical" evidence="18">
    <location>
        <begin position="66"/>
        <end position="87"/>
    </location>
</feature>
<dbReference type="SUPFAM" id="SSF81464">
    <property type="entry name" value="Cytochrome c oxidase subunit II-like, transmembrane region"/>
    <property type="match status" value="1"/>
</dbReference>
<dbReference type="OrthoDB" id="9781261at2"/>
<evidence type="ECO:0000256" key="9">
    <source>
        <dbReference type="ARBA" id="ARBA00022982"/>
    </source>
</evidence>
<accession>A0A2H3NVV1</accession>
<dbReference type="PANTHER" id="PTHR22888">
    <property type="entry name" value="CYTOCHROME C OXIDASE, SUBUNIT II"/>
    <property type="match status" value="1"/>
</dbReference>
<dbReference type="InterPro" id="IPR009056">
    <property type="entry name" value="Cyt_c-like_dom"/>
</dbReference>
<evidence type="ECO:0000259" key="20">
    <source>
        <dbReference type="PROSITE" id="PS50999"/>
    </source>
</evidence>
<evidence type="ECO:0000256" key="1">
    <source>
        <dbReference type="ARBA" id="ARBA00004141"/>
    </source>
</evidence>
<dbReference type="CDD" id="cd13915">
    <property type="entry name" value="CuRO_HCO_II_like_2"/>
    <property type="match status" value="1"/>
</dbReference>
<evidence type="ECO:0000313" key="23">
    <source>
        <dbReference type="Proteomes" id="UP000221024"/>
    </source>
</evidence>
<dbReference type="InterPro" id="IPR011759">
    <property type="entry name" value="Cyt_c_oxidase_su2_TM_dom"/>
</dbReference>
<dbReference type="InterPro" id="IPR001505">
    <property type="entry name" value="Copper_CuA"/>
</dbReference>
<dbReference type="GO" id="GO:0016491">
    <property type="term" value="F:oxidoreductase activity"/>
    <property type="evidence" value="ECO:0007669"/>
    <property type="project" value="InterPro"/>
</dbReference>
<dbReference type="PROSITE" id="PS51007">
    <property type="entry name" value="CYTC"/>
    <property type="match status" value="1"/>
</dbReference>
<dbReference type="InterPro" id="IPR008972">
    <property type="entry name" value="Cupredoxin"/>
</dbReference>
<dbReference type="GO" id="GO:0005507">
    <property type="term" value="F:copper ion binding"/>
    <property type="evidence" value="ECO:0007669"/>
    <property type="project" value="InterPro"/>
</dbReference>
<dbReference type="Proteomes" id="UP000221024">
    <property type="component" value="Unassembled WGS sequence"/>
</dbReference>
<reference evidence="22 23" key="1">
    <citation type="submission" date="2017-10" db="EMBL/GenBank/DDBJ databases">
        <title>Draft genome of Longimonas halophila.</title>
        <authorList>
            <person name="Goh K.M."/>
            <person name="Shamsir M.S."/>
            <person name="Lim S.W."/>
        </authorList>
    </citation>
    <scope>NUCLEOTIDE SEQUENCE [LARGE SCALE GENOMIC DNA]</scope>
    <source>
        <strain evidence="22 23">KCTC 42399</strain>
    </source>
</reference>
<protein>
    <recommendedName>
        <fullName evidence="17">Cytochrome c oxidase subunit 2</fullName>
        <ecNumber evidence="17">7.1.1.9</ecNumber>
    </recommendedName>
</protein>
<comment type="catalytic activity">
    <reaction evidence="17">
        <text>4 Fe(II)-[cytochrome c] + O2 + 8 H(+)(in) = 4 Fe(III)-[cytochrome c] + 2 H2O + 4 H(+)(out)</text>
        <dbReference type="Rhea" id="RHEA:11436"/>
        <dbReference type="Rhea" id="RHEA-COMP:10350"/>
        <dbReference type="Rhea" id="RHEA-COMP:14399"/>
        <dbReference type="ChEBI" id="CHEBI:15377"/>
        <dbReference type="ChEBI" id="CHEBI:15378"/>
        <dbReference type="ChEBI" id="CHEBI:15379"/>
        <dbReference type="ChEBI" id="CHEBI:29033"/>
        <dbReference type="ChEBI" id="CHEBI:29034"/>
        <dbReference type="EC" id="7.1.1.9"/>
    </reaction>
</comment>
<dbReference type="InterPro" id="IPR002429">
    <property type="entry name" value="CcO_II-like_C"/>
</dbReference>
<dbReference type="Pfam" id="PF00034">
    <property type="entry name" value="Cytochrom_C"/>
    <property type="match status" value="1"/>
</dbReference>
<evidence type="ECO:0000259" key="21">
    <source>
        <dbReference type="PROSITE" id="PS51007"/>
    </source>
</evidence>
<dbReference type="PROSITE" id="PS50857">
    <property type="entry name" value="COX2_CUA"/>
    <property type="match status" value="1"/>
</dbReference>
<comment type="caution">
    <text evidence="22">The sequence shown here is derived from an EMBL/GenBank/DDBJ whole genome shotgun (WGS) entry which is preliminary data.</text>
</comment>
<evidence type="ECO:0000259" key="19">
    <source>
        <dbReference type="PROSITE" id="PS50857"/>
    </source>
</evidence>
<dbReference type="GO" id="GO:0042773">
    <property type="term" value="P:ATP synthesis coupled electron transport"/>
    <property type="evidence" value="ECO:0007669"/>
    <property type="project" value="TreeGrafter"/>
</dbReference>
<feature type="transmembrane region" description="Helical" evidence="18">
    <location>
        <begin position="23"/>
        <end position="45"/>
    </location>
</feature>
<dbReference type="EC" id="7.1.1.9" evidence="17"/>
<dbReference type="RefSeq" id="WP_098062726.1">
    <property type="nucleotide sequence ID" value="NZ_PDEP01000010.1"/>
</dbReference>
<evidence type="ECO:0000256" key="8">
    <source>
        <dbReference type="ARBA" id="ARBA00022967"/>
    </source>
</evidence>
<keyword evidence="9 16" id="KW-0249">Electron transport</keyword>
<dbReference type="PROSITE" id="PS50999">
    <property type="entry name" value="COX2_TM"/>
    <property type="match status" value="1"/>
</dbReference>
<keyword evidence="5 16" id="KW-0679">Respiratory chain</keyword>
<evidence type="ECO:0000256" key="6">
    <source>
        <dbReference type="ARBA" id="ARBA00022692"/>
    </source>
</evidence>
<keyword evidence="7 15" id="KW-0479">Metal-binding</keyword>
<dbReference type="InterPro" id="IPR045187">
    <property type="entry name" value="CcO_II"/>
</dbReference>
<dbReference type="Gene3D" id="1.10.287.90">
    <property type="match status" value="1"/>
</dbReference>
<keyword evidence="8" id="KW-1278">Translocase</keyword>
<organism evidence="22 23">
    <name type="scientific">Longimonas halophila</name>
    <dbReference type="NCBI Taxonomy" id="1469170"/>
    <lineage>
        <taxon>Bacteria</taxon>
        <taxon>Pseudomonadati</taxon>
        <taxon>Rhodothermota</taxon>
        <taxon>Rhodothermia</taxon>
        <taxon>Rhodothermales</taxon>
        <taxon>Salisaetaceae</taxon>
        <taxon>Longimonas</taxon>
    </lineage>
</organism>
<keyword evidence="23" id="KW-1185">Reference proteome</keyword>
<evidence type="ECO:0000256" key="10">
    <source>
        <dbReference type="ARBA" id="ARBA00022989"/>
    </source>
</evidence>
<evidence type="ECO:0000256" key="13">
    <source>
        <dbReference type="ARBA" id="ARBA00023136"/>
    </source>
</evidence>
<evidence type="ECO:0000256" key="12">
    <source>
        <dbReference type="ARBA" id="ARBA00023008"/>
    </source>
</evidence>
<evidence type="ECO:0000256" key="14">
    <source>
        <dbReference type="ARBA" id="ARBA00024688"/>
    </source>
</evidence>
<dbReference type="PANTHER" id="PTHR22888:SF9">
    <property type="entry name" value="CYTOCHROME C OXIDASE SUBUNIT 2"/>
    <property type="match status" value="1"/>
</dbReference>
<dbReference type="GO" id="GO:0005886">
    <property type="term" value="C:plasma membrane"/>
    <property type="evidence" value="ECO:0007669"/>
    <property type="project" value="UniProtKB-SubCell"/>
</dbReference>
<keyword evidence="13 18" id="KW-0472">Membrane</keyword>
<dbReference type="Pfam" id="PF02790">
    <property type="entry name" value="COX2_TM"/>
    <property type="match status" value="1"/>
</dbReference>
<evidence type="ECO:0000256" key="16">
    <source>
        <dbReference type="RuleBase" id="RU000456"/>
    </source>
</evidence>
<comment type="function">
    <text evidence="14 17">Subunits I and II form the functional core of the enzyme complex. Electrons originating in cytochrome c are transferred via heme a and Cu(A) to the binuclear center formed by heme a3 and Cu(B).</text>
</comment>
<feature type="domain" description="Cytochrome oxidase subunit II transmembrane region profile" evidence="20">
    <location>
        <begin position="1"/>
        <end position="97"/>
    </location>
</feature>
<dbReference type="NCBIfam" id="TIGR02866">
    <property type="entry name" value="CoxB"/>
    <property type="match status" value="1"/>
</dbReference>
<proteinExistence type="inferred from homology"/>
<comment type="cofactor">
    <cofactor evidence="17">
        <name>Cu cation</name>
        <dbReference type="ChEBI" id="CHEBI:23378"/>
    </cofactor>
    <text evidence="17">Binds a copper A center.</text>
</comment>
<dbReference type="InterPro" id="IPR036257">
    <property type="entry name" value="Cyt_c_oxidase_su2_TM_sf"/>
</dbReference>
<dbReference type="SUPFAM" id="SSF46626">
    <property type="entry name" value="Cytochrome c"/>
    <property type="match status" value="1"/>
</dbReference>
<dbReference type="GO" id="GO:0004129">
    <property type="term" value="F:cytochrome-c oxidase activity"/>
    <property type="evidence" value="ECO:0007669"/>
    <property type="project" value="UniProtKB-EC"/>
</dbReference>
<comment type="subcellular location">
    <subcellularLocation>
        <location evidence="16">Cell membrane</location>
        <topology evidence="16">Multi-pass membrane protein</topology>
    </subcellularLocation>
    <subcellularLocation>
        <location evidence="1">Membrane</location>
        <topology evidence="1">Multi-pass membrane protein</topology>
    </subcellularLocation>
</comment>
<evidence type="ECO:0000256" key="18">
    <source>
        <dbReference type="SAM" id="Phobius"/>
    </source>
</evidence>
<evidence type="ECO:0000256" key="11">
    <source>
        <dbReference type="ARBA" id="ARBA00023004"/>
    </source>
</evidence>